<name>A0ABR4RRY8_9LACO</name>
<accession>A0ABR4RRY8</accession>
<feature type="transmembrane region" description="Helical" evidence="1">
    <location>
        <begin position="153"/>
        <end position="170"/>
    </location>
</feature>
<feature type="transmembrane region" description="Helical" evidence="1">
    <location>
        <begin position="176"/>
        <end position="195"/>
    </location>
</feature>
<dbReference type="RefSeq" id="WP_035446744.1">
    <property type="nucleotide sequence ID" value="NZ_CP195054.1"/>
</dbReference>
<comment type="caution">
    <text evidence="2">The sequence shown here is derived from an EMBL/GenBank/DDBJ whole genome shotgun (WGS) entry which is preliminary data.</text>
</comment>
<keyword evidence="1" id="KW-0812">Transmembrane</keyword>
<keyword evidence="1" id="KW-0472">Membrane</keyword>
<keyword evidence="1" id="KW-1133">Transmembrane helix</keyword>
<keyword evidence="3" id="KW-1185">Reference proteome</keyword>
<reference evidence="2 3" key="1">
    <citation type="submission" date="2014-04" db="EMBL/GenBank/DDBJ databases">
        <title>Draft Genome Sequence of Lactobacillus animalis 381-IL-28.</title>
        <authorList>
            <person name="Sturino J.M."/>
            <person name="Rajendran M."/>
            <person name="Altermann E."/>
        </authorList>
    </citation>
    <scope>NUCLEOTIDE SEQUENCE [LARGE SCALE GENOMIC DNA]</scope>
    <source>
        <strain evidence="2 3">381-IL-28</strain>
    </source>
</reference>
<proteinExistence type="predicted"/>
<protein>
    <recommendedName>
        <fullName evidence="4">DUF304 domain-containing protein</fullName>
    </recommendedName>
</protein>
<sequence length="265" mass="30635">MALVFQLEEQFPRLQHFFDITALWFWVVLVSGALLFNLAYYYISFAKFSLWETEHNFIVKNHFFTADQNMIPKTAIVGLELTSELNRRLFKPTCVTAILANSDAAQDENRSKNFLFPLLPTHELLPTLARYFPQIPRELFELPSYQPKLRYRLGYLLKIGTLGASLYFILQFFMSWLSALGVIITGMLLLSRLLFEPLTTRMAHTPDYFIFTSGLINKRTYILPRKMLASVKTTDYLDLIVGSTLTFTTTDGKTIRLLSTDENIL</sequence>
<organism evidence="2 3">
    <name type="scientific">Ligilactobacillus animalis</name>
    <dbReference type="NCBI Taxonomy" id="1605"/>
    <lineage>
        <taxon>Bacteria</taxon>
        <taxon>Bacillati</taxon>
        <taxon>Bacillota</taxon>
        <taxon>Bacilli</taxon>
        <taxon>Lactobacillales</taxon>
        <taxon>Lactobacillaceae</taxon>
        <taxon>Ligilactobacillus</taxon>
    </lineage>
</organism>
<evidence type="ECO:0000313" key="3">
    <source>
        <dbReference type="Proteomes" id="UP000027129"/>
    </source>
</evidence>
<gene>
    <name evidence="2" type="ORF">Lani381_0016</name>
</gene>
<dbReference type="Proteomes" id="UP000027129">
    <property type="component" value="Unassembled WGS sequence"/>
</dbReference>
<dbReference type="EMBL" id="JMHU01000001">
    <property type="protein sequence ID" value="KDA46802.1"/>
    <property type="molecule type" value="Genomic_DNA"/>
</dbReference>
<feature type="transmembrane region" description="Helical" evidence="1">
    <location>
        <begin position="23"/>
        <end position="43"/>
    </location>
</feature>
<evidence type="ECO:0000313" key="2">
    <source>
        <dbReference type="EMBL" id="KDA46802.1"/>
    </source>
</evidence>
<evidence type="ECO:0008006" key="4">
    <source>
        <dbReference type="Google" id="ProtNLM"/>
    </source>
</evidence>
<evidence type="ECO:0000256" key="1">
    <source>
        <dbReference type="SAM" id="Phobius"/>
    </source>
</evidence>